<sequence>MEPKSRFLGLLVALPAMLAAAYVAAVALGIGQASAEDQVIFSLTGSKVRVTAALIAMLYLVLCGYWLFLTRLRFPRDRVILLASPVGKTVITRAALEALVRASIQGIIGVRKLRVTVLQEKLGWTVALQVATDRGAAIPAMGERMQSAVRTGLEQATGWPVHDVQVTIERIQPNHS</sequence>
<dbReference type="EMBL" id="SLXT01000005">
    <property type="protein sequence ID" value="TCP67170.1"/>
    <property type="molecule type" value="Genomic_DNA"/>
</dbReference>
<dbReference type="NCBIfam" id="NF033218">
    <property type="entry name" value="anchor_AmaP"/>
    <property type="match status" value="1"/>
</dbReference>
<dbReference type="AlphaFoldDB" id="A0A4R2RSF9"/>
<feature type="transmembrane region" description="Helical" evidence="1">
    <location>
        <begin position="51"/>
        <end position="69"/>
    </location>
</feature>
<organism evidence="2 3">
    <name type="scientific">Heliophilum fasciatum</name>
    <dbReference type="NCBI Taxonomy" id="35700"/>
    <lineage>
        <taxon>Bacteria</taxon>
        <taxon>Bacillati</taxon>
        <taxon>Bacillota</taxon>
        <taxon>Clostridia</taxon>
        <taxon>Eubacteriales</taxon>
        <taxon>Heliobacteriaceae</taxon>
        <taxon>Heliophilum</taxon>
    </lineage>
</organism>
<evidence type="ECO:0000313" key="2">
    <source>
        <dbReference type="EMBL" id="TCP67170.1"/>
    </source>
</evidence>
<keyword evidence="1" id="KW-1133">Transmembrane helix</keyword>
<reference evidence="2 3" key="1">
    <citation type="submission" date="2019-03" db="EMBL/GenBank/DDBJ databases">
        <title>Genomic Encyclopedia of Type Strains, Phase IV (KMG-IV): sequencing the most valuable type-strain genomes for metagenomic binning, comparative biology and taxonomic classification.</title>
        <authorList>
            <person name="Goeker M."/>
        </authorList>
    </citation>
    <scope>NUCLEOTIDE SEQUENCE [LARGE SCALE GENOMIC DNA]</scope>
    <source>
        <strain evidence="2 3">DSM 11170</strain>
    </source>
</reference>
<proteinExistence type="predicted"/>
<dbReference type="RefSeq" id="WP_131918432.1">
    <property type="nucleotide sequence ID" value="NZ_JAOQNU010000005.1"/>
</dbReference>
<keyword evidence="1" id="KW-0812">Transmembrane</keyword>
<evidence type="ECO:0000313" key="3">
    <source>
        <dbReference type="Proteomes" id="UP000294813"/>
    </source>
</evidence>
<evidence type="ECO:0008006" key="4">
    <source>
        <dbReference type="Google" id="ProtNLM"/>
    </source>
</evidence>
<evidence type="ECO:0000256" key="1">
    <source>
        <dbReference type="SAM" id="Phobius"/>
    </source>
</evidence>
<accession>A0A4R2RSF9</accession>
<protein>
    <recommendedName>
        <fullName evidence="4">Alkaline shock family protein YloU</fullName>
    </recommendedName>
</protein>
<keyword evidence="1" id="KW-0472">Membrane</keyword>
<name>A0A4R2RSF9_9FIRM</name>
<comment type="caution">
    <text evidence="2">The sequence shown here is derived from an EMBL/GenBank/DDBJ whole genome shotgun (WGS) entry which is preliminary data.</text>
</comment>
<gene>
    <name evidence="2" type="ORF">EDD73_10565</name>
</gene>
<keyword evidence="3" id="KW-1185">Reference proteome</keyword>
<dbReference type="OrthoDB" id="1716040at2"/>
<dbReference type="Proteomes" id="UP000294813">
    <property type="component" value="Unassembled WGS sequence"/>
</dbReference>